<dbReference type="PANTHER" id="PTHR35090:SF2">
    <property type="entry name" value="ARSR FAMILY TRANSCRIPTIONAL REGULATOR"/>
    <property type="match status" value="1"/>
</dbReference>
<dbReference type="OrthoDB" id="9788644at2"/>
<dbReference type="RefSeq" id="WP_012199631.1">
    <property type="nucleotide sequence ID" value="NC_010001.1"/>
</dbReference>
<evidence type="ECO:0000313" key="3">
    <source>
        <dbReference type="Proteomes" id="UP000000370"/>
    </source>
</evidence>
<dbReference type="Gene3D" id="3.30.1380.20">
    <property type="entry name" value="Trafficking protein particle complex subunit 3"/>
    <property type="match status" value="1"/>
</dbReference>
<proteinExistence type="predicted"/>
<feature type="domain" description="4-vinyl reductase 4VR" evidence="1">
    <location>
        <begin position="110"/>
        <end position="172"/>
    </location>
</feature>
<protein>
    <submittedName>
        <fullName evidence="2">4-vinyl reductase 4VR</fullName>
    </submittedName>
</protein>
<organism evidence="2 3">
    <name type="scientific">Lachnoclostridium phytofermentans (strain ATCC 700394 / DSM 18823 / ISDg)</name>
    <name type="common">Clostridium phytofermentans</name>
    <dbReference type="NCBI Taxonomy" id="357809"/>
    <lineage>
        <taxon>Bacteria</taxon>
        <taxon>Bacillati</taxon>
        <taxon>Bacillota</taxon>
        <taxon>Clostridia</taxon>
        <taxon>Lachnospirales</taxon>
        <taxon>Lachnospiraceae</taxon>
    </lineage>
</organism>
<dbReference type="KEGG" id="cpy:Cphy_1603"/>
<dbReference type="PANTHER" id="PTHR35090">
    <property type="entry name" value="DNA-DIRECTED RNA POLYMERASE SUBUNIT I"/>
    <property type="match status" value="1"/>
</dbReference>
<sequence>MNYENKPTKFTWEGLGDIDAGRGTLGPDMPVFVYRLFQFTLKDILDREYDEETSNNLYRAAGHLAGTELAKNILDLSGDFDFFVANLTNKLKELKIGILRIEKADLDAFSFTLTVSEDLDCSGLPLYGETVCDYDEGFIAGILETYSGQPFTVREVDCWATGARTCRFSAELK</sequence>
<dbReference type="Proteomes" id="UP000000370">
    <property type="component" value="Chromosome"/>
</dbReference>
<dbReference type="InterPro" id="IPR024096">
    <property type="entry name" value="NO_sig/Golgi_transp_ligand-bd"/>
</dbReference>
<gene>
    <name evidence="2" type="ordered locus">Cphy_1603</name>
</gene>
<accession>A9KQR4</accession>
<keyword evidence="3" id="KW-1185">Reference proteome</keyword>
<dbReference type="SUPFAM" id="SSF111126">
    <property type="entry name" value="Ligand-binding domain in the NO signalling and Golgi transport"/>
    <property type="match status" value="1"/>
</dbReference>
<evidence type="ECO:0000313" key="2">
    <source>
        <dbReference type="EMBL" id="ABX41977.1"/>
    </source>
</evidence>
<evidence type="ECO:0000259" key="1">
    <source>
        <dbReference type="SMART" id="SM00989"/>
    </source>
</evidence>
<dbReference type="SMART" id="SM00989">
    <property type="entry name" value="V4R"/>
    <property type="match status" value="1"/>
</dbReference>
<dbReference type="Pfam" id="PF02830">
    <property type="entry name" value="V4R"/>
    <property type="match status" value="1"/>
</dbReference>
<name>A9KQR4_LACP7</name>
<dbReference type="eggNOG" id="COG1719">
    <property type="taxonomic scope" value="Bacteria"/>
</dbReference>
<dbReference type="STRING" id="357809.Cphy_1603"/>
<dbReference type="HOGENOM" id="CLU_128702_0_0_9"/>
<reference evidence="3" key="1">
    <citation type="submission" date="2007-11" db="EMBL/GenBank/DDBJ databases">
        <title>Complete genome sequence of Clostridium phytofermentans ISDg.</title>
        <authorList>
            <person name="Leschine S.B."/>
            <person name="Warnick T.A."/>
            <person name="Blanchard J.L."/>
            <person name="Schnell D.J."/>
            <person name="Petit E.L."/>
            <person name="LaTouf W.G."/>
            <person name="Copeland A."/>
            <person name="Lucas S."/>
            <person name="Lapidus A."/>
            <person name="Barry K."/>
            <person name="Glavina del Rio T."/>
            <person name="Dalin E."/>
            <person name="Tice H."/>
            <person name="Pitluck S."/>
            <person name="Kiss H."/>
            <person name="Brettin T."/>
            <person name="Bruce D."/>
            <person name="Detter J.C."/>
            <person name="Han C."/>
            <person name="Kuske C."/>
            <person name="Schmutz J."/>
            <person name="Larimer F."/>
            <person name="Land M."/>
            <person name="Hauser L."/>
            <person name="Kyrpides N."/>
            <person name="Kim E.A."/>
            <person name="Richardson P."/>
        </authorList>
    </citation>
    <scope>NUCLEOTIDE SEQUENCE [LARGE SCALE GENOMIC DNA]</scope>
    <source>
        <strain evidence="3">ATCC 700394 / DSM 18823 / ISDg</strain>
    </source>
</reference>
<dbReference type="EMBL" id="CP000885">
    <property type="protein sequence ID" value="ABX41977.1"/>
    <property type="molecule type" value="Genomic_DNA"/>
</dbReference>
<dbReference type="InterPro" id="IPR004096">
    <property type="entry name" value="V4R"/>
</dbReference>
<dbReference type="AlphaFoldDB" id="A9KQR4"/>